<evidence type="ECO:0000259" key="4">
    <source>
        <dbReference type="Pfam" id="PF13968"/>
    </source>
</evidence>
<feature type="domain" description="NB-ARC" evidence="3">
    <location>
        <begin position="27"/>
        <end position="127"/>
    </location>
</feature>
<keyword evidence="2" id="KW-0812">Transmembrane</keyword>
<keyword evidence="2" id="KW-1133">Transmembrane helix</keyword>
<evidence type="ECO:0000313" key="5">
    <source>
        <dbReference type="EMBL" id="CAD5328409.1"/>
    </source>
</evidence>
<dbReference type="InterPro" id="IPR007658">
    <property type="entry name" value="DUF594"/>
</dbReference>
<dbReference type="SUPFAM" id="SSF52058">
    <property type="entry name" value="L domain-like"/>
    <property type="match status" value="2"/>
</dbReference>
<feature type="transmembrane region" description="Helical" evidence="2">
    <location>
        <begin position="1409"/>
        <end position="1432"/>
    </location>
</feature>
<dbReference type="Gene3D" id="3.40.50.300">
    <property type="entry name" value="P-loop containing nucleotide triphosphate hydrolases"/>
    <property type="match status" value="1"/>
</dbReference>
<evidence type="ECO:0000259" key="3">
    <source>
        <dbReference type="Pfam" id="PF00931"/>
    </source>
</evidence>
<dbReference type="Pfam" id="PF13968">
    <property type="entry name" value="DUF4220"/>
    <property type="match status" value="1"/>
</dbReference>
<feature type="transmembrane region" description="Helical" evidence="2">
    <location>
        <begin position="1377"/>
        <end position="1397"/>
    </location>
</feature>
<evidence type="ECO:0000256" key="2">
    <source>
        <dbReference type="SAM" id="Phobius"/>
    </source>
</evidence>
<evidence type="ECO:0000256" key="1">
    <source>
        <dbReference type="SAM" id="MobiDB-lite"/>
    </source>
</evidence>
<dbReference type="InterPro" id="IPR025315">
    <property type="entry name" value="DUF4220"/>
</dbReference>
<name>A0A7G2EZB3_ARATH</name>
<dbReference type="InterPro" id="IPR027417">
    <property type="entry name" value="P-loop_NTPase"/>
</dbReference>
<keyword evidence="2" id="KW-0472">Membrane</keyword>
<gene>
    <name evidence="5" type="ORF">AT9943_LOCUS16058</name>
</gene>
<feature type="transmembrane region" description="Helical" evidence="2">
    <location>
        <begin position="1254"/>
        <end position="1271"/>
    </location>
</feature>
<proteinExistence type="predicted"/>
<dbReference type="Pfam" id="PF04578">
    <property type="entry name" value="DUF594"/>
    <property type="match status" value="1"/>
</dbReference>
<reference evidence="5 6" key="1">
    <citation type="submission" date="2020-09" db="EMBL/GenBank/DDBJ databases">
        <authorList>
            <person name="Ashkenazy H."/>
        </authorList>
    </citation>
    <scope>NUCLEOTIDE SEQUENCE [LARGE SCALE GENOMIC DNA]</scope>
    <source>
        <strain evidence="6">cv. Cdm-0</strain>
    </source>
</reference>
<organism evidence="5 6">
    <name type="scientific">Arabidopsis thaliana</name>
    <name type="common">Mouse-ear cress</name>
    <dbReference type="NCBI Taxonomy" id="3702"/>
    <lineage>
        <taxon>Eukaryota</taxon>
        <taxon>Viridiplantae</taxon>
        <taxon>Streptophyta</taxon>
        <taxon>Embryophyta</taxon>
        <taxon>Tracheophyta</taxon>
        <taxon>Spermatophyta</taxon>
        <taxon>Magnoliopsida</taxon>
        <taxon>eudicotyledons</taxon>
        <taxon>Gunneridae</taxon>
        <taxon>Pentapetalae</taxon>
        <taxon>rosids</taxon>
        <taxon>malvids</taxon>
        <taxon>Brassicales</taxon>
        <taxon>Brassicaceae</taxon>
        <taxon>Camelineae</taxon>
        <taxon>Arabidopsis</taxon>
    </lineage>
</organism>
<feature type="transmembrane region" description="Helical" evidence="2">
    <location>
        <begin position="1585"/>
        <end position="1605"/>
    </location>
</feature>
<sequence length="1869" mass="213915">MLMHFFLSHIPDLAHAGLRQDEKDLEMRNKIVETMGGDGPQRVVLVGKSGIGKTRLAKKVSEYATEQRMCYLTLWLNLNQNFEDEISLYENIAFQIQVYDRDDKMDKDKEVLLTDLKEKIILGLLEKQKSAEEHTREKMSLVARRRKKFEAEDTSSSIVPYLLLILDDEGNKTTEDKVMKDLGLELFLKDYAPLKIILTRRESDENTTTRDEEIESHDMDDPHNIRGEEQIESHTTYEAHADTKNEGECAFRTTDGSHILLGSLTKSNMQDIFASLIIQKPWNTDESLISSLAQNSTCLPAAIVVLAKSLNCITHQATETSFLKVSKKVQSFCEAAAYSVSRCDPILQLAYELLLYDDTLKNAIIDCFWHTLDFFKHCGCIHYNELITHWILEGYFDPVRSVKKAYKDGHGILLELINRGILKIQDGDMVVPEMAMSLLIDLRSHGFLGRSRLRLARVYCGDKNKGLGKVTQIDDMIKTVQANKREKMCTVLVSGNRLRLETPKEFFEQPQMKDLEVLGLFDPTLEYLIQSLSELKKLRVLVIRNYDLLPSMKELHSLKRLEVLEVSGASSVKTISDDFFQALPQLQSLNLSGLQITSSPSSISQLKYLHSLILRDCAVLQDLPDIQHLDRLEVIDVRGARNLRTCFGEKTNRNRNFSRLQRLLLLDFSESKLNRLPIFHDAAAANLHSLTRLSLQNCCNLVKLPNLRPLSGLQILDLSNTTSLVEIAEVCFEQKEELKVLNLSGTRFTKLPSTISGLSNLRELLLRDSSNLEALPNIKGLTNLEVFDVSGCTNLHKIEGSFEEISYLHRVYLSGTKIETLPELPEKSSIGCSKLLVLSDSRRLIHDTWLEVKEAITNRIYESRSSIDMVDRIQETSRKEEGSVGELWAFDCPENKGRPREQFYQDHIYMDVYRNTIPFVDTKSCQEVLEIQGPNGVDQDKEALAKVEFVAIVDNSATSLSSIFSDLKSVKGCWLEMCTDIEILFSGVDEESLGNLETLSITNIRPLKSICSSSLKNLKKLSLDCCPYIETLFPASALPTSLEVLKIKFCEKLEKVFEREVEVPNLHTLCLFNLPVLAAINAMLPNLKTYKPEKCPKLETSMEDLRGLDLEKMVEVIPKHIKDIWDTWNIRGMIILSLSLQTILIFFAPLRKRTPNKFLILLLWSSYLLADLSANFAVALIAKNQGKDLKPDDPPQNKKLVALWAPFLLLHLGGPDTITAFSLEDNALWNRHFLGLVFQALAGVYVVVQSLPNVLWVIILLLFIAGTSKYLERTIALYLASSDKYRNSMLQASNSGFDYTDQTRDLDMDSKVASKMNMKEHRGQPKPLNLELRDESKAFFSALQLQDEALCIIEAELDFIYEGLYTKGSVLHSWVGLVSRFISLGSLLSAFTIYHYRHNKIQQFHKADIMITYTLFLVGIALDIISIHMFMVSDWTTAMLAKLKDDPDEMYSGKDHILNWILFLKRPKWKWQTCREGDQQEVLNTPFLLRRWTGSITMLNFLTYSMNADTERIHDPRGRTRQLLWKIAVCPFSFIFSIIQTWSSNMAKWFCALHRYIIHHVIILPPGQNQVARSIIGIFKTFVEFWFNVPYFFAFLVTSIINFLIKDLFSEIRLIRSVHREPLTRSLWSFIFSELQKKSQILYSLESNTTKSSARRDWASSHTQIQIADHDMLLHYITDVDYEHSLLIWHIATELCYQEEDSAKENSDKSKYHTNRKISKIISDYMMYLLIIQPKLMSEVAGIGKIRFRDTLAEADRFFKKMGIIRNTRNMKLASKEILSADTSIEPRDVKGNHSKSVLFEASSLAKELQRVEKDFGEDKWKILSKVWLEFLFHAASHCDATTRMELLSKGGEFINFVWLLMAHFGLGG</sequence>
<dbReference type="EMBL" id="LR881469">
    <property type="protein sequence ID" value="CAD5328409.1"/>
    <property type="molecule type" value="Genomic_DNA"/>
</dbReference>
<protein>
    <submittedName>
        <fullName evidence="5">(thale cress) hypothetical protein</fullName>
    </submittedName>
</protein>
<feature type="transmembrane region" description="Helical" evidence="2">
    <location>
        <begin position="1523"/>
        <end position="1543"/>
    </location>
</feature>
<evidence type="ECO:0000313" key="6">
    <source>
        <dbReference type="Proteomes" id="UP000516314"/>
    </source>
</evidence>
<dbReference type="Proteomes" id="UP000516314">
    <property type="component" value="Chromosome 4"/>
</dbReference>
<dbReference type="Pfam" id="PF00931">
    <property type="entry name" value="NB-ARC"/>
    <property type="match status" value="1"/>
</dbReference>
<feature type="domain" description="DUF4220" evidence="4">
    <location>
        <begin position="1164"/>
        <end position="1504"/>
    </location>
</feature>
<accession>A0A7G2EZB3</accession>
<dbReference type="InterPro" id="IPR002182">
    <property type="entry name" value="NB-ARC"/>
</dbReference>
<dbReference type="PANTHER" id="PTHR31325">
    <property type="entry name" value="OS01G0798800 PROTEIN-RELATED"/>
    <property type="match status" value="1"/>
</dbReference>
<dbReference type="Gene3D" id="3.80.10.10">
    <property type="entry name" value="Ribonuclease Inhibitor"/>
    <property type="match status" value="3"/>
</dbReference>
<dbReference type="InterPro" id="IPR032675">
    <property type="entry name" value="LRR_dom_sf"/>
</dbReference>
<feature type="region of interest" description="Disordered" evidence="1">
    <location>
        <begin position="203"/>
        <end position="225"/>
    </location>
</feature>
<dbReference type="SUPFAM" id="SSF52540">
    <property type="entry name" value="P-loop containing nucleoside triphosphate hydrolases"/>
    <property type="match status" value="1"/>
</dbReference>
<feature type="transmembrane region" description="Helical" evidence="2">
    <location>
        <begin position="1201"/>
        <end position="1221"/>
    </location>
</feature>
<feature type="transmembrane region" description="Helical" evidence="2">
    <location>
        <begin position="1128"/>
        <end position="1147"/>
    </location>
</feature>
<dbReference type="PRINTS" id="PR00364">
    <property type="entry name" value="DISEASERSIST"/>
</dbReference>
<feature type="transmembrane region" description="Helical" evidence="2">
    <location>
        <begin position="1159"/>
        <end position="1181"/>
    </location>
</feature>